<evidence type="ECO:0000313" key="2">
    <source>
        <dbReference type="Proteomes" id="UP000245383"/>
    </source>
</evidence>
<dbReference type="EMBL" id="MBFR01000002">
    <property type="protein sequence ID" value="PVU98173.1"/>
    <property type="molecule type" value="Genomic_DNA"/>
</dbReference>
<reference evidence="1 2" key="1">
    <citation type="journal article" date="2018" name="MBio">
        <title>Comparative Genomics Reveals the Core Gene Toolbox for the Fungus-Insect Symbiosis.</title>
        <authorList>
            <person name="Wang Y."/>
            <person name="Stata M."/>
            <person name="Wang W."/>
            <person name="Stajich J.E."/>
            <person name="White M.M."/>
            <person name="Moncalvo J.M."/>
        </authorList>
    </citation>
    <scope>NUCLEOTIDE SEQUENCE [LARGE SCALE GENOMIC DNA]</scope>
    <source>
        <strain evidence="1 2">SWE-8-4</strain>
    </source>
</reference>
<proteinExistence type="predicted"/>
<evidence type="ECO:0000313" key="1">
    <source>
        <dbReference type="EMBL" id="PVU98173.1"/>
    </source>
</evidence>
<dbReference type="AlphaFoldDB" id="A0A2T9Z0S2"/>
<dbReference type="Proteomes" id="UP000245383">
    <property type="component" value="Unassembled WGS sequence"/>
</dbReference>
<sequence length="153" mass="17359">MNQVLEASSKEHIKAKQDKDMIVVKLAYCVAKILLSSSEINRLKRQQDEDLQNRKIQSSKYSLHSGIQCWKSTRESAESLRKAALGSDGSYNRKRRILESNTGIRGSSKNALPKDVEILGFQRICAESMFIFAIKRIFSRFLSLVLMFALGTD</sequence>
<protein>
    <submittedName>
        <fullName evidence="1">Uncharacterized protein</fullName>
    </submittedName>
</protein>
<accession>A0A2T9Z0S2</accession>
<name>A0A2T9Z0S2_9FUNG</name>
<keyword evidence="2" id="KW-1185">Reference proteome</keyword>
<organism evidence="1 2">
    <name type="scientific">Smittium simulii</name>
    <dbReference type="NCBI Taxonomy" id="133385"/>
    <lineage>
        <taxon>Eukaryota</taxon>
        <taxon>Fungi</taxon>
        <taxon>Fungi incertae sedis</taxon>
        <taxon>Zoopagomycota</taxon>
        <taxon>Kickxellomycotina</taxon>
        <taxon>Harpellomycetes</taxon>
        <taxon>Harpellales</taxon>
        <taxon>Legeriomycetaceae</taxon>
        <taxon>Smittium</taxon>
    </lineage>
</organism>
<gene>
    <name evidence="1" type="ORF">BB561_000074</name>
</gene>
<comment type="caution">
    <text evidence="1">The sequence shown here is derived from an EMBL/GenBank/DDBJ whole genome shotgun (WGS) entry which is preliminary data.</text>
</comment>